<proteinExistence type="predicted"/>
<dbReference type="AlphaFoldDB" id="A0A8H6Y0F4"/>
<protein>
    <submittedName>
        <fullName evidence="1">Uncharacterized protein</fullName>
    </submittedName>
</protein>
<name>A0A8H6Y0F4_9AGAR</name>
<accession>A0A8H6Y0F4</accession>
<evidence type="ECO:0000313" key="2">
    <source>
        <dbReference type="Proteomes" id="UP000623467"/>
    </source>
</evidence>
<sequence length="284" mass="31501">MAACAVHSHPASFLLHLARFDSIWRFKLTLACIGEWRDIGSARAILYEDETAGGSFVADFEHVRRNDVQILNSLPRSRLGGQARRPLSISILEAASPVPLAFPACSSCHSPTVSDPRPNRLSTRCWRLSHRSRRSLVGYATATCRRARLLPPYLCTHRNVLIHRRHPIVLRRRFYLPLSSVPASPASPPRSSSTSLPLNLVLSVILAAHRPPVSQPSRSSFISPPTPSSLHLSARSLSHPPPPLPPPPAAAFSLLRFCFFGWHLTIHFRPISSPYCIRSVLSFT</sequence>
<dbReference type="Proteomes" id="UP000623467">
    <property type="component" value="Unassembled WGS sequence"/>
</dbReference>
<organism evidence="1 2">
    <name type="scientific">Mycena sanguinolenta</name>
    <dbReference type="NCBI Taxonomy" id="230812"/>
    <lineage>
        <taxon>Eukaryota</taxon>
        <taxon>Fungi</taxon>
        <taxon>Dikarya</taxon>
        <taxon>Basidiomycota</taxon>
        <taxon>Agaricomycotina</taxon>
        <taxon>Agaricomycetes</taxon>
        <taxon>Agaricomycetidae</taxon>
        <taxon>Agaricales</taxon>
        <taxon>Marasmiineae</taxon>
        <taxon>Mycenaceae</taxon>
        <taxon>Mycena</taxon>
    </lineage>
</organism>
<comment type="caution">
    <text evidence="1">The sequence shown here is derived from an EMBL/GenBank/DDBJ whole genome shotgun (WGS) entry which is preliminary data.</text>
</comment>
<gene>
    <name evidence="1" type="ORF">MSAN_01606700</name>
</gene>
<reference evidence="1" key="1">
    <citation type="submission" date="2020-05" db="EMBL/GenBank/DDBJ databases">
        <title>Mycena genomes resolve the evolution of fungal bioluminescence.</title>
        <authorList>
            <person name="Tsai I.J."/>
        </authorList>
    </citation>
    <scope>NUCLEOTIDE SEQUENCE</scope>
    <source>
        <strain evidence="1">160909Yilan</strain>
    </source>
</reference>
<keyword evidence="2" id="KW-1185">Reference proteome</keyword>
<dbReference type="EMBL" id="JACAZH010000013">
    <property type="protein sequence ID" value="KAF7351735.1"/>
    <property type="molecule type" value="Genomic_DNA"/>
</dbReference>
<evidence type="ECO:0000313" key="1">
    <source>
        <dbReference type="EMBL" id="KAF7351735.1"/>
    </source>
</evidence>